<dbReference type="OrthoDB" id="1098070at2"/>
<dbReference type="Pfam" id="PF05016">
    <property type="entry name" value="ParE_toxin"/>
    <property type="match status" value="1"/>
</dbReference>
<comment type="caution">
    <text evidence="2">The sequence shown here is derived from an EMBL/GenBank/DDBJ whole genome shotgun (WGS) entry which is preliminary data.</text>
</comment>
<protein>
    <submittedName>
        <fullName evidence="2">Plasmid stabilization system protein ParE</fullName>
    </submittedName>
</protein>
<evidence type="ECO:0000313" key="3">
    <source>
        <dbReference type="Proteomes" id="UP000295221"/>
    </source>
</evidence>
<name>A0A4R2GML3_9BACT</name>
<dbReference type="InterPro" id="IPR007712">
    <property type="entry name" value="RelE/ParE_toxin"/>
</dbReference>
<dbReference type="InterPro" id="IPR035093">
    <property type="entry name" value="RelE/ParE_toxin_dom_sf"/>
</dbReference>
<accession>A0A4R2GML3</accession>
<evidence type="ECO:0000256" key="1">
    <source>
        <dbReference type="ARBA" id="ARBA00022649"/>
    </source>
</evidence>
<keyword evidence="1" id="KW-1277">Toxin-antitoxin system</keyword>
<dbReference type="Gene3D" id="3.30.2310.20">
    <property type="entry name" value="RelE-like"/>
    <property type="match status" value="1"/>
</dbReference>
<dbReference type="Proteomes" id="UP000295221">
    <property type="component" value="Unassembled WGS sequence"/>
</dbReference>
<dbReference type="EMBL" id="SLWK01000001">
    <property type="protein sequence ID" value="TCO10505.1"/>
    <property type="molecule type" value="Genomic_DNA"/>
</dbReference>
<proteinExistence type="predicted"/>
<gene>
    <name evidence="2" type="ORF">EV194_101135</name>
</gene>
<organism evidence="2 3">
    <name type="scientific">Natronoflexus pectinivorans</name>
    <dbReference type="NCBI Taxonomy" id="682526"/>
    <lineage>
        <taxon>Bacteria</taxon>
        <taxon>Pseudomonadati</taxon>
        <taxon>Bacteroidota</taxon>
        <taxon>Bacteroidia</taxon>
        <taxon>Marinilabiliales</taxon>
        <taxon>Marinilabiliaceae</taxon>
        <taxon>Natronoflexus</taxon>
    </lineage>
</organism>
<sequence>MALVARWSKEAEDTFDGIIDYLEDNWTEKEIKDFVRKSNKVIGQIENNPYQFKASRFQEIRKAVITKHNSLFYFVNEADKIIELYTFWDNRQNPKKLKY</sequence>
<keyword evidence="3" id="KW-1185">Reference proteome</keyword>
<reference evidence="2 3" key="1">
    <citation type="submission" date="2019-03" db="EMBL/GenBank/DDBJ databases">
        <title>Genomic Encyclopedia of Type Strains, Phase IV (KMG-IV): sequencing the most valuable type-strain genomes for metagenomic binning, comparative biology and taxonomic classification.</title>
        <authorList>
            <person name="Goeker M."/>
        </authorList>
    </citation>
    <scope>NUCLEOTIDE SEQUENCE [LARGE SCALE GENOMIC DNA]</scope>
    <source>
        <strain evidence="2 3">DSM 24179</strain>
    </source>
</reference>
<dbReference type="AlphaFoldDB" id="A0A4R2GML3"/>
<evidence type="ECO:0000313" key="2">
    <source>
        <dbReference type="EMBL" id="TCO10505.1"/>
    </source>
</evidence>
<dbReference type="RefSeq" id="WP_132431056.1">
    <property type="nucleotide sequence ID" value="NZ_SLWK01000001.1"/>
</dbReference>